<dbReference type="OrthoDB" id="77989at2759"/>
<feature type="compositionally biased region" description="Acidic residues" evidence="1">
    <location>
        <begin position="242"/>
        <end position="252"/>
    </location>
</feature>
<feature type="region of interest" description="Disordered" evidence="1">
    <location>
        <begin position="242"/>
        <end position="267"/>
    </location>
</feature>
<keyword evidence="3" id="KW-1185">Reference proteome</keyword>
<proteinExistence type="predicted"/>
<evidence type="ECO:0000256" key="1">
    <source>
        <dbReference type="SAM" id="MobiDB-lite"/>
    </source>
</evidence>
<dbReference type="AlphaFoldDB" id="A0A433CVF0"/>
<gene>
    <name evidence="2" type="ORF">BC936DRAFT_138244</name>
</gene>
<reference evidence="2 3" key="1">
    <citation type="journal article" date="2018" name="New Phytol.">
        <title>Phylogenomics of Endogonaceae and evolution of mycorrhizas within Mucoromycota.</title>
        <authorList>
            <person name="Chang Y."/>
            <person name="Desiro A."/>
            <person name="Na H."/>
            <person name="Sandor L."/>
            <person name="Lipzen A."/>
            <person name="Clum A."/>
            <person name="Barry K."/>
            <person name="Grigoriev I.V."/>
            <person name="Martin F.M."/>
            <person name="Stajich J.E."/>
            <person name="Smith M.E."/>
            <person name="Bonito G."/>
            <person name="Spatafora J.W."/>
        </authorList>
    </citation>
    <scope>NUCLEOTIDE SEQUENCE [LARGE SCALE GENOMIC DNA]</scope>
    <source>
        <strain evidence="2 3">GMNB39</strain>
    </source>
</reference>
<dbReference type="Proteomes" id="UP000268093">
    <property type="component" value="Unassembled WGS sequence"/>
</dbReference>
<protein>
    <submittedName>
        <fullName evidence="2">Uncharacterized protein</fullName>
    </submittedName>
</protein>
<accession>A0A433CVF0</accession>
<dbReference type="EMBL" id="RBNI01012793">
    <property type="protein sequence ID" value="RUP42671.1"/>
    <property type="molecule type" value="Genomic_DNA"/>
</dbReference>
<comment type="caution">
    <text evidence="2">The sequence shown here is derived from an EMBL/GenBank/DDBJ whole genome shotgun (WGS) entry which is preliminary data.</text>
</comment>
<sequence length="267" mass="28734">MSVDGTLIIVQWFNNVPAAPGMRDGVVGQTKEALINTIIASGGIALTAFHFRKGDCAQEMPHWCRHRAGVSDVGQACRISNLTDLGVLGAESLRFMFNLSWCDAVCNEVTSQSGVKWSRKKLGQHATRQHALVLTFVMSTYTAFPQATTVPPHPKAAAAASVHPLRPYYAPPQSQLYLPNGGSAPQYDDDDYEFLDSRAAAKELANFAVVKFLTTAVGSPFDVGKTLLQVQYVPSDDVEGMEGAEETAEEVIPENGGGNSGDGEVRF</sequence>
<evidence type="ECO:0000313" key="2">
    <source>
        <dbReference type="EMBL" id="RUP42671.1"/>
    </source>
</evidence>
<evidence type="ECO:0000313" key="3">
    <source>
        <dbReference type="Proteomes" id="UP000268093"/>
    </source>
</evidence>
<organism evidence="2 3">
    <name type="scientific">Jimgerdemannia flammicorona</name>
    <dbReference type="NCBI Taxonomy" id="994334"/>
    <lineage>
        <taxon>Eukaryota</taxon>
        <taxon>Fungi</taxon>
        <taxon>Fungi incertae sedis</taxon>
        <taxon>Mucoromycota</taxon>
        <taxon>Mucoromycotina</taxon>
        <taxon>Endogonomycetes</taxon>
        <taxon>Endogonales</taxon>
        <taxon>Endogonaceae</taxon>
        <taxon>Jimgerdemannia</taxon>
    </lineage>
</organism>
<name>A0A433CVF0_9FUNG</name>